<reference evidence="1" key="2">
    <citation type="submission" date="2024-10" db="UniProtKB">
        <authorList>
            <consortium name="EnsemblProtists"/>
        </authorList>
    </citation>
    <scope>IDENTIFICATION</scope>
</reference>
<dbReference type="PROSITE" id="PS51257">
    <property type="entry name" value="PROKAR_LIPOPROTEIN"/>
    <property type="match status" value="1"/>
</dbReference>
<sequence length="124" mass="13290">MAGGCLRRRLEPPRVRLASLFVYSSLVSCAASRAGWRGGRLSLPPPRQPRLVCRLVGGVAGGRLSLLPPRVSLVSLFVYSSLVSCAASWAAWRGRRLPLPPPRVSLVSLFVYSSLVSCAASWAA</sequence>
<organism evidence="1 2">
    <name type="scientific">Emiliania huxleyi (strain CCMP1516)</name>
    <dbReference type="NCBI Taxonomy" id="280463"/>
    <lineage>
        <taxon>Eukaryota</taxon>
        <taxon>Haptista</taxon>
        <taxon>Haptophyta</taxon>
        <taxon>Prymnesiophyceae</taxon>
        <taxon>Isochrysidales</taxon>
        <taxon>Noelaerhabdaceae</taxon>
        <taxon>Emiliania</taxon>
    </lineage>
</organism>
<reference evidence="2" key="1">
    <citation type="journal article" date="2013" name="Nature">
        <title>Pan genome of the phytoplankton Emiliania underpins its global distribution.</title>
        <authorList>
            <person name="Read B.A."/>
            <person name="Kegel J."/>
            <person name="Klute M.J."/>
            <person name="Kuo A."/>
            <person name="Lefebvre S.C."/>
            <person name="Maumus F."/>
            <person name="Mayer C."/>
            <person name="Miller J."/>
            <person name="Monier A."/>
            <person name="Salamov A."/>
            <person name="Young J."/>
            <person name="Aguilar M."/>
            <person name="Claverie J.M."/>
            <person name="Frickenhaus S."/>
            <person name="Gonzalez K."/>
            <person name="Herman E.K."/>
            <person name="Lin Y.C."/>
            <person name="Napier J."/>
            <person name="Ogata H."/>
            <person name="Sarno A.F."/>
            <person name="Shmutz J."/>
            <person name="Schroeder D."/>
            <person name="de Vargas C."/>
            <person name="Verret F."/>
            <person name="von Dassow P."/>
            <person name="Valentin K."/>
            <person name="Van de Peer Y."/>
            <person name="Wheeler G."/>
            <person name="Dacks J.B."/>
            <person name="Delwiche C.F."/>
            <person name="Dyhrman S.T."/>
            <person name="Glockner G."/>
            <person name="John U."/>
            <person name="Richards T."/>
            <person name="Worden A.Z."/>
            <person name="Zhang X."/>
            <person name="Grigoriev I.V."/>
            <person name="Allen A.E."/>
            <person name="Bidle K."/>
            <person name="Borodovsky M."/>
            <person name="Bowler C."/>
            <person name="Brownlee C."/>
            <person name="Cock J.M."/>
            <person name="Elias M."/>
            <person name="Gladyshev V.N."/>
            <person name="Groth M."/>
            <person name="Guda C."/>
            <person name="Hadaegh A."/>
            <person name="Iglesias-Rodriguez M.D."/>
            <person name="Jenkins J."/>
            <person name="Jones B.M."/>
            <person name="Lawson T."/>
            <person name="Leese F."/>
            <person name="Lindquist E."/>
            <person name="Lobanov A."/>
            <person name="Lomsadze A."/>
            <person name="Malik S.B."/>
            <person name="Marsh M.E."/>
            <person name="Mackinder L."/>
            <person name="Mock T."/>
            <person name="Mueller-Roeber B."/>
            <person name="Pagarete A."/>
            <person name="Parker M."/>
            <person name="Probert I."/>
            <person name="Quesneville H."/>
            <person name="Raines C."/>
            <person name="Rensing S.A."/>
            <person name="Riano-Pachon D.M."/>
            <person name="Richier S."/>
            <person name="Rokitta S."/>
            <person name="Shiraiwa Y."/>
            <person name="Soanes D.M."/>
            <person name="van der Giezen M."/>
            <person name="Wahlund T.M."/>
            <person name="Williams B."/>
            <person name="Wilson W."/>
            <person name="Wolfe G."/>
            <person name="Wurch L.L."/>
        </authorList>
    </citation>
    <scope>NUCLEOTIDE SEQUENCE</scope>
</reference>
<keyword evidence="2" id="KW-1185">Reference proteome</keyword>
<dbReference type="EnsemblProtists" id="EOD08501">
    <property type="protein sequence ID" value="EOD08501"/>
    <property type="gene ID" value="EMIHUDRAFT_249035"/>
</dbReference>
<dbReference type="AlphaFoldDB" id="A0A0D3IB66"/>
<dbReference type="HOGENOM" id="CLU_144461_0_0_1"/>
<proteinExistence type="predicted"/>
<dbReference type="PaxDb" id="2903-EOD08501"/>
<accession>A0A0D3IB66</accession>
<dbReference type="GeneID" id="17254653"/>
<dbReference type="KEGG" id="ehx:EMIHUDRAFT_249035"/>
<evidence type="ECO:0000313" key="1">
    <source>
        <dbReference type="EnsemblProtists" id="EOD08501"/>
    </source>
</evidence>
<dbReference type="RefSeq" id="XP_005760930.1">
    <property type="nucleotide sequence ID" value="XM_005760873.1"/>
</dbReference>
<dbReference type="Proteomes" id="UP000013827">
    <property type="component" value="Unassembled WGS sequence"/>
</dbReference>
<protein>
    <submittedName>
        <fullName evidence="1">Uncharacterized protein</fullName>
    </submittedName>
</protein>
<name>A0A0D3IB66_EMIH1</name>
<evidence type="ECO:0000313" key="2">
    <source>
        <dbReference type="Proteomes" id="UP000013827"/>
    </source>
</evidence>